<keyword evidence="6" id="KW-1185">Reference proteome</keyword>
<comment type="similarity">
    <text evidence="1 3">Belongs to the PDCD5 family.</text>
</comment>
<dbReference type="PIRSF" id="PIRSF015730">
    <property type="entry name" value="TFAR19"/>
    <property type="match status" value="1"/>
</dbReference>
<feature type="compositionally biased region" description="Low complexity" evidence="4">
    <location>
        <begin position="34"/>
        <end position="53"/>
    </location>
</feature>
<keyword evidence="2 3" id="KW-0238">DNA-binding</keyword>
<feature type="region of interest" description="Disordered" evidence="4">
    <location>
        <begin position="1"/>
        <end position="57"/>
    </location>
</feature>
<gene>
    <name evidence="5" type="ORF">GRX66_13140</name>
</gene>
<dbReference type="SUPFAM" id="SSF46950">
    <property type="entry name" value="Double-stranded DNA-binding domain"/>
    <property type="match status" value="1"/>
</dbReference>
<comment type="caution">
    <text evidence="5">The sequence shown here is derived from an EMBL/GenBank/DDBJ whole genome shotgun (WGS) entry which is preliminary data.</text>
</comment>
<reference evidence="5 6" key="1">
    <citation type="submission" date="2019-12" db="EMBL/GenBank/DDBJ databases">
        <title>Isolation and characterization of three novel carbon monoxide-oxidizing members of Halobacteria from salione crusts and soils.</title>
        <authorList>
            <person name="Myers M.R."/>
            <person name="King G.M."/>
        </authorList>
    </citation>
    <scope>NUCLEOTIDE SEQUENCE [LARGE SCALE GENOMIC DNA]</scope>
    <source>
        <strain evidence="5 6">PCN9</strain>
    </source>
</reference>
<evidence type="ECO:0000313" key="6">
    <source>
        <dbReference type="Proteomes" id="UP000471521"/>
    </source>
</evidence>
<evidence type="ECO:0000256" key="4">
    <source>
        <dbReference type="SAM" id="MobiDB-lite"/>
    </source>
</evidence>
<evidence type="ECO:0000256" key="2">
    <source>
        <dbReference type="ARBA" id="ARBA00023125"/>
    </source>
</evidence>
<sequence length="118" mass="13664">MSGSPDDDRLDELRAKKKEQLKQRKQQGGGDPEAAQQAQREQAEQQKQALLRQHLTDGARKRLNTIKMSKPEFAEKAEQQILALAQSGRLQEQIDEEQMKELLRELKPDSQSFNVRRR</sequence>
<dbReference type="GO" id="GO:0005829">
    <property type="term" value="C:cytosol"/>
    <property type="evidence" value="ECO:0007669"/>
    <property type="project" value="TreeGrafter"/>
</dbReference>
<dbReference type="NCBIfam" id="NF003268">
    <property type="entry name" value="PRK04239.1"/>
    <property type="match status" value="1"/>
</dbReference>
<feature type="compositionally biased region" description="Basic and acidic residues" evidence="4">
    <location>
        <begin position="11"/>
        <end position="22"/>
    </location>
</feature>
<name>A0A6B0SIA1_9EURY</name>
<organism evidence="5 6">
    <name type="scientific">Halobacterium bonnevillei</name>
    <dbReference type="NCBI Taxonomy" id="2692200"/>
    <lineage>
        <taxon>Archaea</taxon>
        <taxon>Methanobacteriati</taxon>
        <taxon>Methanobacteriota</taxon>
        <taxon>Stenosarchaea group</taxon>
        <taxon>Halobacteria</taxon>
        <taxon>Halobacteriales</taxon>
        <taxon>Halobacteriaceae</taxon>
        <taxon>Halobacterium</taxon>
    </lineage>
</organism>
<dbReference type="Proteomes" id="UP000471521">
    <property type="component" value="Unassembled WGS sequence"/>
</dbReference>
<dbReference type="PANTHER" id="PTHR10840">
    <property type="entry name" value="PROGRAMMED CELL DEATH PROTEIN 5"/>
    <property type="match status" value="1"/>
</dbReference>
<dbReference type="InterPro" id="IPR036883">
    <property type="entry name" value="PDCD5-like_sf"/>
</dbReference>
<dbReference type="HAMAP" id="MF_00026">
    <property type="entry name" value="dsDNA_bind"/>
    <property type="match status" value="1"/>
</dbReference>
<dbReference type="InterPro" id="IPR002836">
    <property type="entry name" value="PDCD5-like"/>
</dbReference>
<dbReference type="OrthoDB" id="7912at2157"/>
<dbReference type="AlphaFoldDB" id="A0A6B0SIA1"/>
<dbReference type="Pfam" id="PF01984">
    <property type="entry name" value="dsDNA_bind"/>
    <property type="match status" value="1"/>
</dbReference>
<dbReference type="GO" id="GO:0003677">
    <property type="term" value="F:DNA binding"/>
    <property type="evidence" value="ECO:0007669"/>
    <property type="project" value="UniProtKB-UniRule"/>
</dbReference>
<proteinExistence type="inferred from homology"/>
<dbReference type="EMBL" id="WUUU01000119">
    <property type="protein sequence ID" value="MXR21504.1"/>
    <property type="molecule type" value="Genomic_DNA"/>
</dbReference>
<dbReference type="Gene3D" id="1.10.8.140">
    <property type="entry name" value="PDCD5-like"/>
    <property type="match status" value="1"/>
</dbReference>
<dbReference type="RefSeq" id="WP_159526972.1">
    <property type="nucleotide sequence ID" value="NZ_WUUU01000119.1"/>
</dbReference>
<protein>
    <recommendedName>
        <fullName evidence="3">DNA-binding protein GRX66_13140</fullName>
    </recommendedName>
</protein>
<dbReference type="PANTHER" id="PTHR10840:SF0">
    <property type="entry name" value="PROGRAMMED CELL DEATH PROTEIN 5"/>
    <property type="match status" value="1"/>
</dbReference>
<accession>A0A6B0SIA1</accession>
<evidence type="ECO:0000256" key="3">
    <source>
        <dbReference type="HAMAP-Rule" id="MF_00026"/>
    </source>
</evidence>
<evidence type="ECO:0000313" key="5">
    <source>
        <dbReference type="EMBL" id="MXR21504.1"/>
    </source>
</evidence>
<evidence type="ECO:0000256" key="1">
    <source>
        <dbReference type="ARBA" id="ARBA00010490"/>
    </source>
</evidence>
<dbReference type="InterPro" id="IPR022889">
    <property type="entry name" value="DNA_bind_arc"/>
</dbReference>